<protein>
    <submittedName>
        <fullName evidence="2">Rho termination factor</fullName>
    </submittedName>
</protein>
<dbReference type="InterPro" id="IPR055642">
    <property type="entry name" value="DUF7218"/>
</dbReference>
<name>A0A3A8AMQ3_9HYPH</name>
<proteinExistence type="predicted"/>
<keyword evidence="3" id="KW-1185">Reference proteome</keyword>
<dbReference type="AlphaFoldDB" id="A0A3A8AMQ3"/>
<evidence type="ECO:0000256" key="1">
    <source>
        <dbReference type="SAM" id="MobiDB-lite"/>
    </source>
</evidence>
<reference evidence="2 3" key="1">
    <citation type="journal article" date="2018" name="Int. J. Syst. Bacteriol.">
        <title>Oceaniradius stylonemae gen. nov., sp. nov., isolated from a red alga, Stylonema cornu-cervi.</title>
        <authorList>
            <person name="Jeong S."/>
        </authorList>
    </citation>
    <scope>NUCLEOTIDE SEQUENCE [LARGE SCALE GENOMIC DNA]</scope>
    <source>
        <strain evidence="2 3">StC1</strain>
    </source>
</reference>
<feature type="compositionally biased region" description="Basic and acidic residues" evidence="1">
    <location>
        <begin position="8"/>
        <end position="29"/>
    </location>
</feature>
<evidence type="ECO:0000313" key="3">
    <source>
        <dbReference type="Proteomes" id="UP000246132"/>
    </source>
</evidence>
<dbReference type="EMBL" id="QFWV02000005">
    <property type="protein sequence ID" value="RKF06991.1"/>
    <property type="molecule type" value="Genomic_DNA"/>
</dbReference>
<dbReference type="Proteomes" id="UP000246132">
    <property type="component" value="Unassembled WGS sequence"/>
</dbReference>
<evidence type="ECO:0000313" key="2">
    <source>
        <dbReference type="EMBL" id="RKF06991.1"/>
    </source>
</evidence>
<accession>A0A3A8AMQ3</accession>
<dbReference type="Pfam" id="PF23855">
    <property type="entry name" value="DUF7218"/>
    <property type="match status" value="1"/>
</dbReference>
<organism evidence="2 3">
    <name type="scientific">Oceaniradius stylonematis</name>
    <dbReference type="NCBI Taxonomy" id="2184161"/>
    <lineage>
        <taxon>Bacteria</taxon>
        <taxon>Pseudomonadati</taxon>
        <taxon>Pseudomonadota</taxon>
        <taxon>Alphaproteobacteria</taxon>
        <taxon>Hyphomicrobiales</taxon>
        <taxon>Ahrensiaceae</taxon>
        <taxon>Oceaniradius</taxon>
    </lineage>
</organism>
<feature type="region of interest" description="Disordered" evidence="1">
    <location>
        <begin position="1"/>
        <end position="52"/>
    </location>
</feature>
<comment type="caution">
    <text evidence="2">The sequence shown here is derived from an EMBL/GenBank/DDBJ whole genome shotgun (WGS) entry which is preliminary data.</text>
</comment>
<dbReference type="RefSeq" id="WP_109766673.1">
    <property type="nucleotide sequence ID" value="NZ_CP159474.1"/>
</dbReference>
<gene>
    <name evidence="2" type="ORF">DEM25_009855</name>
</gene>
<dbReference type="OrthoDB" id="215254at2"/>
<sequence length="87" mass="9562">MASSHGPSVKDDETYEALRDKGASKEKAARIANAQASEDQDPSAKGGSAKAYEDWSKADLYDRARELDIEGRSYMSKSELIDALRNH</sequence>